<dbReference type="EMBL" id="AP024849">
    <property type="protein sequence ID" value="BCZ46004.1"/>
    <property type="molecule type" value="Genomic_DNA"/>
</dbReference>
<reference evidence="2" key="1">
    <citation type="submission" date="2021-07" db="EMBL/GenBank/DDBJ databases">
        <title>Complete genome sequencing of a Clostridium isolate.</title>
        <authorList>
            <person name="Ueki A."/>
            <person name="Tonouchi A."/>
        </authorList>
    </citation>
    <scope>NUCLEOTIDE SEQUENCE [LARGE SCALE GENOMIC DNA]</scope>
    <source>
        <strain evidence="2">C5S11</strain>
    </source>
</reference>
<dbReference type="Gene3D" id="2.60.40.1630">
    <property type="entry name" value="bacillus anthracis domain"/>
    <property type="match status" value="1"/>
</dbReference>
<gene>
    <name evidence="1" type="ORF">psyc5s11_20710</name>
</gene>
<name>A0ABM7T256_9CLOT</name>
<sequence>MINKKINRLLSSILGVALIGGIIQIPAFADDNVQVTSSYSSSDNLTNDQTNIANKDKNIEQNGLKISVNKIIASKHKLRATIIIKNENSFDKTKRPNAQVLLSYGDNKLNGESTSSNYTDDKTLVISITRTINKGELPKKGPLRIDLVIPTYKINLGIDENMDFSEAFKDSIEKDLSINVPDCNFTINKLESDLLGTHITYSKPEKDSSDRNYSLSEHPNLILKTGDKMYLLRPSGSYSSNVSGNGKDNKVTLGGYEAEAANYEKIKDQSNISMIPIICTMNSNELENYYKETYKNQKNSIDDTINKDILNNVYYNKALDFSDGTKGEIYNIERNNDVIKVYCKGATEKESLLMASNTNIRYKSDESKTYNNYYSGNSRITLSKDPKESLGYIIEFTGVDKDKTMQLTCDTIIKQIDKFKLGTEIQISK</sequence>
<proteinExistence type="predicted"/>
<protein>
    <recommendedName>
        <fullName evidence="3">DUF4179 domain-containing protein</fullName>
    </recommendedName>
</protein>
<accession>A0ABM7T256</accession>
<dbReference type="RefSeq" id="WP_224037531.1">
    <property type="nucleotide sequence ID" value="NZ_AP024849.1"/>
</dbReference>
<organism evidence="1 2">
    <name type="scientific">Clostridium gelidum</name>
    <dbReference type="NCBI Taxonomy" id="704125"/>
    <lineage>
        <taxon>Bacteria</taxon>
        <taxon>Bacillati</taxon>
        <taxon>Bacillota</taxon>
        <taxon>Clostridia</taxon>
        <taxon>Eubacteriales</taxon>
        <taxon>Clostridiaceae</taxon>
        <taxon>Clostridium</taxon>
    </lineage>
</organism>
<dbReference type="Proteomes" id="UP000824633">
    <property type="component" value="Chromosome"/>
</dbReference>
<evidence type="ECO:0008006" key="3">
    <source>
        <dbReference type="Google" id="ProtNLM"/>
    </source>
</evidence>
<evidence type="ECO:0000313" key="2">
    <source>
        <dbReference type="Proteomes" id="UP000824633"/>
    </source>
</evidence>
<evidence type="ECO:0000313" key="1">
    <source>
        <dbReference type="EMBL" id="BCZ46004.1"/>
    </source>
</evidence>
<keyword evidence="2" id="KW-1185">Reference proteome</keyword>